<sequence length="100" mass="11032">MSDRNKLLPLAKASRKHEKTTNNHPATIRRWADAGLVRDGKRFTLAVEFIGGRLFTSLAAIDEFLVAINAKPGETLAPRSLAQRNKASERAEAELIHRGA</sequence>
<dbReference type="InterPro" id="IPR011474">
    <property type="entry name" value="DUF1580"/>
</dbReference>
<name>A0ABS5BML2_9BACT</name>
<proteinExistence type="predicted"/>
<organism evidence="2 3">
    <name type="scientific">Gemmata palustris</name>
    <dbReference type="NCBI Taxonomy" id="2822762"/>
    <lineage>
        <taxon>Bacteria</taxon>
        <taxon>Pseudomonadati</taxon>
        <taxon>Planctomycetota</taxon>
        <taxon>Planctomycetia</taxon>
        <taxon>Gemmatales</taxon>
        <taxon>Gemmataceae</taxon>
        <taxon>Gemmata</taxon>
    </lineage>
</organism>
<dbReference type="Proteomes" id="UP000676565">
    <property type="component" value="Unassembled WGS sequence"/>
</dbReference>
<dbReference type="RefSeq" id="WP_210653008.1">
    <property type="nucleotide sequence ID" value="NZ_JAGKQQ010000001.1"/>
</dbReference>
<feature type="region of interest" description="Disordered" evidence="1">
    <location>
        <begin position="80"/>
        <end position="100"/>
    </location>
</feature>
<protein>
    <submittedName>
        <fullName evidence="2">DUF1580 domain-containing protein</fullName>
    </submittedName>
</protein>
<gene>
    <name evidence="2" type="ORF">J8F10_06335</name>
</gene>
<comment type="caution">
    <text evidence="2">The sequence shown here is derived from an EMBL/GenBank/DDBJ whole genome shotgun (WGS) entry which is preliminary data.</text>
</comment>
<keyword evidence="3" id="KW-1185">Reference proteome</keyword>
<dbReference type="Pfam" id="PF07618">
    <property type="entry name" value="DUF1580"/>
    <property type="match status" value="1"/>
</dbReference>
<feature type="region of interest" description="Disordered" evidence="1">
    <location>
        <begin position="1"/>
        <end position="25"/>
    </location>
</feature>
<reference evidence="2 3" key="1">
    <citation type="submission" date="2021-04" db="EMBL/GenBank/DDBJ databases">
        <authorList>
            <person name="Ivanova A."/>
        </authorList>
    </citation>
    <scope>NUCLEOTIDE SEQUENCE [LARGE SCALE GENOMIC DNA]</scope>
    <source>
        <strain evidence="2 3">G18</strain>
    </source>
</reference>
<evidence type="ECO:0000313" key="3">
    <source>
        <dbReference type="Proteomes" id="UP000676565"/>
    </source>
</evidence>
<evidence type="ECO:0000256" key="1">
    <source>
        <dbReference type="SAM" id="MobiDB-lite"/>
    </source>
</evidence>
<evidence type="ECO:0000313" key="2">
    <source>
        <dbReference type="EMBL" id="MBP3954900.1"/>
    </source>
</evidence>
<dbReference type="EMBL" id="JAGKQQ010000001">
    <property type="protein sequence ID" value="MBP3954900.1"/>
    <property type="molecule type" value="Genomic_DNA"/>
</dbReference>
<feature type="compositionally biased region" description="Basic and acidic residues" evidence="1">
    <location>
        <begin position="86"/>
        <end position="100"/>
    </location>
</feature>
<accession>A0ABS5BML2</accession>